<reference evidence="1 2" key="1">
    <citation type="submission" date="2015-11" db="EMBL/GenBank/DDBJ databases">
        <authorList>
            <person name="Lin W."/>
        </authorList>
    </citation>
    <scope>NUCLEOTIDE SEQUENCE [LARGE SCALE GENOMIC DNA]</scope>
    <source>
        <strain evidence="1 2">HCH-1</strain>
    </source>
</reference>
<comment type="caution">
    <text evidence="1">The sequence shown here is derived from an EMBL/GenBank/DDBJ whole genome shotgun (WGS) entry which is preliminary data.</text>
</comment>
<dbReference type="Proteomes" id="UP000060487">
    <property type="component" value="Unassembled WGS sequence"/>
</dbReference>
<keyword evidence="2" id="KW-1185">Reference proteome</keyword>
<sequence>MSRCKSTADNLEPSDEIALRTTLSFKNILCHCGWVFDGRVPVITRAITFQYILASNRSIVFHTHRNRLNPLFRFDTTASMALLHFFSRVSVFLLIHPLPCPTALFYNCCKFALSLHCRASNQKDCHPVPDLRLLLSVARFTLWLNSTSRLPLTMMFVWVSYYSECQNKIPKDVVFMTCPGLFVRSRIASSRRAMSFSTLRQWTLLNQRCFRSNHIFSIGLKSGE</sequence>
<accession>A0ABR5SBR2</accession>
<evidence type="ECO:0000313" key="1">
    <source>
        <dbReference type="EMBL" id="KWT78149.1"/>
    </source>
</evidence>
<protein>
    <submittedName>
        <fullName evidence="1">Uncharacterized protein</fullName>
    </submittedName>
</protein>
<evidence type="ECO:0000313" key="2">
    <source>
        <dbReference type="Proteomes" id="UP000060487"/>
    </source>
</evidence>
<name>A0ABR5SBR2_9BACT</name>
<dbReference type="EMBL" id="LNQR01000120">
    <property type="protein sequence ID" value="KWT78149.1"/>
    <property type="molecule type" value="Genomic_DNA"/>
</dbReference>
<gene>
    <name evidence="1" type="ORF">ASN18_3018</name>
</gene>
<proteinExistence type="predicted"/>
<organism evidence="1 2">
    <name type="scientific">Candidatus Magnetominusculus xianensis</name>
    <dbReference type="NCBI Taxonomy" id="1748249"/>
    <lineage>
        <taxon>Bacteria</taxon>
        <taxon>Pseudomonadati</taxon>
        <taxon>Nitrospirota</taxon>
        <taxon>Nitrospiria</taxon>
        <taxon>Nitrospirales</taxon>
        <taxon>Nitrospiraceae</taxon>
        <taxon>Candidatus Magnetominusculus</taxon>
    </lineage>
</organism>